<dbReference type="OMA" id="YININWA"/>
<dbReference type="OrthoDB" id="5981812at2759"/>
<accession>A0A1X7U0A1</accession>
<sequence>MVWMFFLWNARSIVNKLVSLQLFIYLRDFHIVALTETSCHSNISDSEILPKGYTLYRNDRDYGGGGVLIAVSDSIRSELMSSPPHSECLIVKVFTHRPITLCLVYAPPSPDNPYFFTLLKCIHPVADSSDVIILGDFNYININWASVAASTGPSKMLCDLAFSYDLCQVVDSPTHCPKSHCQFQLVSLSLLIRPFSYNLFS</sequence>
<dbReference type="InterPro" id="IPR036691">
    <property type="entry name" value="Endo/exonu/phosph_ase_sf"/>
</dbReference>
<dbReference type="GO" id="GO:0031012">
    <property type="term" value="C:extracellular matrix"/>
    <property type="evidence" value="ECO:0007669"/>
    <property type="project" value="TreeGrafter"/>
</dbReference>
<dbReference type="SUPFAM" id="SSF56219">
    <property type="entry name" value="DNase I-like"/>
    <property type="match status" value="1"/>
</dbReference>
<dbReference type="AlphaFoldDB" id="A0A1X7U0A1"/>
<dbReference type="Gene3D" id="3.60.10.10">
    <property type="entry name" value="Endonuclease/exonuclease/phosphatase"/>
    <property type="match status" value="1"/>
</dbReference>
<dbReference type="GO" id="GO:0003824">
    <property type="term" value="F:catalytic activity"/>
    <property type="evidence" value="ECO:0007669"/>
    <property type="project" value="InterPro"/>
</dbReference>
<keyword evidence="1" id="KW-0732">Signal</keyword>
<evidence type="ECO:0000256" key="1">
    <source>
        <dbReference type="SAM" id="SignalP"/>
    </source>
</evidence>
<name>A0A1X7U0A1_AMPQE</name>
<feature type="domain" description="Endonuclease/exonuclease/phosphatase" evidence="2">
    <location>
        <begin position="8"/>
        <end position="147"/>
    </location>
</feature>
<dbReference type="PANTHER" id="PTHR33395">
    <property type="entry name" value="TRANSCRIPTASE, PUTATIVE-RELATED-RELATED"/>
    <property type="match status" value="1"/>
</dbReference>
<feature type="signal peptide" evidence="1">
    <location>
        <begin position="1"/>
        <end position="19"/>
    </location>
</feature>
<evidence type="ECO:0000259" key="2">
    <source>
        <dbReference type="Pfam" id="PF03372"/>
    </source>
</evidence>
<protein>
    <recommendedName>
        <fullName evidence="2">Endonuclease/exonuclease/phosphatase domain-containing protein</fullName>
    </recommendedName>
</protein>
<proteinExistence type="predicted"/>
<evidence type="ECO:0000313" key="3">
    <source>
        <dbReference type="EnsemblMetazoa" id="Aqu2.1.21007_001"/>
    </source>
</evidence>
<dbReference type="InterPro" id="IPR005135">
    <property type="entry name" value="Endo/exonuclease/phosphatase"/>
</dbReference>
<reference evidence="3" key="1">
    <citation type="submission" date="2017-05" db="UniProtKB">
        <authorList>
            <consortium name="EnsemblMetazoa"/>
        </authorList>
    </citation>
    <scope>IDENTIFICATION</scope>
</reference>
<feature type="chain" id="PRO_5010854473" description="Endonuclease/exonuclease/phosphatase domain-containing protein" evidence="1">
    <location>
        <begin position="20"/>
        <end position="201"/>
    </location>
</feature>
<organism evidence="3">
    <name type="scientific">Amphimedon queenslandica</name>
    <name type="common">Sponge</name>
    <dbReference type="NCBI Taxonomy" id="400682"/>
    <lineage>
        <taxon>Eukaryota</taxon>
        <taxon>Metazoa</taxon>
        <taxon>Porifera</taxon>
        <taxon>Demospongiae</taxon>
        <taxon>Heteroscleromorpha</taxon>
        <taxon>Haplosclerida</taxon>
        <taxon>Niphatidae</taxon>
        <taxon>Amphimedon</taxon>
    </lineage>
</organism>
<dbReference type="Pfam" id="PF03372">
    <property type="entry name" value="Exo_endo_phos"/>
    <property type="match status" value="1"/>
</dbReference>
<dbReference type="PANTHER" id="PTHR33395:SF22">
    <property type="entry name" value="REVERSE TRANSCRIPTASE DOMAIN-CONTAINING PROTEIN"/>
    <property type="match status" value="1"/>
</dbReference>
<dbReference type="InParanoid" id="A0A1X7U0A1"/>
<dbReference type="EnsemblMetazoa" id="Aqu2.1.21007_001">
    <property type="protein sequence ID" value="Aqu2.1.21007_001"/>
    <property type="gene ID" value="Aqu2.1.21007"/>
</dbReference>